<dbReference type="AlphaFoldDB" id="A0A6M3MCK7"/>
<dbReference type="Gene3D" id="2.40.10.270">
    <property type="entry name" value="Bacteriophage SPP1 head-tail adaptor protein"/>
    <property type="match status" value="1"/>
</dbReference>
<reference evidence="2" key="1">
    <citation type="submission" date="2020-03" db="EMBL/GenBank/DDBJ databases">
        <title>The deep terrestrial virosphere.</title>
        <authorList>
            <person name="Holmfeldt K."/>
            <person name="Nilsson E."/>
            <person name="Simone D."/>
            <person name="Lopez-Fernandez M."/>
            <person name="Wu X."/>
            <person name="de Brujin I."/>
            <person name="Lundin D."/>
            <person name="Andersson A."/>
            <person name="Bertilsson S."/>
            <person name="Dopson M."/>
        </authorList>
    </citation>
    <scope>NUCLEOTIDE SEQUENCE</scope>
    <source>
        <strain evidence="1">MM171A00156</strain>
        <strain evidence="2">MM171B00154</strain>
    </source>
</reference>
<dbReference type="EMBL" id="MT143703">
    <property type="protein sequence ID" value="QJB00978.1"/>
    <property type="molecule type" value="Genomic_DNA"/>
</dbReference>
<sequence length="108" mass="11722">MQAGRISLKCLLQQPSGAVDELQQPIPDDWVTIAEPWCDPVSQSGIEAIRAGADTSVVRVSMGMRARAGVTAAMRLVGKYSGTVYQIEAVLPDNRDRSRMFLVCKVVS</sequence>
<dbReference type="NCBIfam" id="TIGR01563">
    <property type="entry name" value="gp16_SPP1"/>
    <property type="match status" value="1"/>
</dbReference>
<dbReference type="Pfam" id="PF05521">
    <property type="entry name" value="Phage_HCP"/>
    <property type="match status" value="1"/>
</dbReference>
<protein>
    <submittedName>
        <fullName evidence="2">Putative head-tail joining protein</fullName>
    </submittedName>
</protein>
<evidence type="ECO:0000313" key="1">
    <source>
        <dbReference type="EMBL" id="QJB00978.1"/>
    </source>
</evidence>
<organism evidence="2">
    <name type="scientific">viral metagenome</name>
    <dbReference type="NCBI Taxonomy" id="1070528"/>
    <lineage>
        <taxon>unclassified sequences</taxon>
        <taxon>metagenomes</taxon>
        <taxon>organismal metagenomes</taxon>
    </lineage>
</organism>
<name>A0A6M3MCK7_9ZZZZ</name>
<evidence type="ECO:0000313" key="2">
    <source>
        <dbReference type="EMBL" id="QJB04918.1"/>
    </source>
</evidence>
<dbReference type="InterPro" id="IPR038666">
    <property type="entry name" value="SSP1_head-tail_sf"/>
</dbReference>
<dbReference type="InterPro" id="IPR008767">
    <property type="entry name" value="Phage_SPP1_head-tail_adaptor"/>
</dbReference>
<proteinExistence type="predicted"/>
<gene>
    <name evidence="1" type="ORF">MM171A00156_0072</name>
    <name evidence="2" type="ORF">MM171B00154_0029</name>
</gene>
<accession>A0A6M3MCK7</accession>
<dbReference type="EMBL" id="MT143892">
    <property type="protein sequence ID" value="QJB04918.1"/>
    <property type="molecule type" value="Genomic_DNA"/>
</dbReference>